<reference evidence="2 3" key="1">
    <citation type="submission" date="2023-07" db="EMBL/GenBank/DDBJ databases">
        <title>Genomic Encyclopedia of Type Strains, Phase IV (KMG-IV): sequencing the most valuable type-strain genomes for metagenomic binning, comparative biology and taxonomic classification.</title>
        <authorList>
            <person name="Goeker M."/>
        </authorList>
    </citation>
    <scope>NUCLEOTIDE SEQUENCE [LARGE SCALE GENOMIC DNA]</scope>
    <source>
        <strain evidence="2 3">DSM 19562</strain>
    </source>
</reference>
<dbReference type="EMBL" id="JAUSVV010000014">
    <property type="protein sequence ID" value="MDQ0444597.1"/>
    <property type="molecule type" value="Genomic_DNA"/>
</dbReference>
<evidence type="ECO:0000313" key="2">
    <source>
        <dbReference type="EMBL" id="MDQ0444597.1"/>
    </source>
</evidence>
<accession>A0ABU0HRQ0</accession>
<keyword evidence="1" id="KW-0812">Transmembrane</keyword>
<evidence type="ECO:0000313" key="3">
    <source>
        <dbReference type="Proteomes" id="UP001236369"/>
    </source>
</evidence>
<keyword evidence="3" id="KW-1185">Reference proteome</keyword>
<protein>
    <submittedName>
        <fullName evidence="2">Uncharacterized protein</fullName>
    </submittedName>
</protein>
<dbReference type="RefSeq" id="WP_238253364.1">
    <property type="nucleotide sequence ID" value="NZ_BPQX01000085.1"/>
</dbReference>
<organism evidence="2 3">
    <name type="scientific">Methylobacterium persicinum</name>
    <dbReference type="NCBI Taxonomy" id="374426"/>
    <lineage>
        <taxon>Bacteria</taxon>
        <taxon>Pseudomonadati</taxon>
        <taxon>Pseudomonadota</taxon>
        <taxon>Alphaproteobacteria</taxon>
        <taxon>Hyphomicrobiales</taxon>
        <taxon>Methylobacteriaceae</taxon>
        <taxon>Methylobacterium</taxon>
    </lineage>
</organism>
<feature type="transmembrane region" description="Helical" evidence="1">
    <location>
        <begin position="20"/>
        <end position="39"/>
    </location>
</feature>
<sequence length="76" mass="8077">MKGLLLNTLLGLSLGRFGGVWMLSAFVPIVAVELAYGYFEYGLGFSAGLRRGVALLVCGELAFLLGVLMRPLPGET</sequence>
<feature type="transmembrane region" description="Helical" evidence="1">
    <location>
        <begin position="51"/>
        <end position="69"/>
    </location>
</feature>
<dbReference type="Proteomes" id="UP001236369">
    <property type="component" value="Unassembled WGS sequence"/>
</dbReference>
<keyword evidence="1" id="KW-0472">Membrane</keyword>
<evidence type="ECO:0000256" key="1">
    <source>
        <dbReference type="SAM" id="Phobius"/>
    </source>
</evidence>
<name>A0ABU0HRQ0_9HYPH</name>
<gene>
    <name evidence="2" type="ORF">QO016_004114</name>
</gene>
<proteinExistence type="predicted"/>
<comment type="caution">
    <text evidence="2">The sequence shown here is derived from an EMBL/GenBank/DDBJ whole genome shotgun (WGS) entry which is preliminary data.</text>
</comment>
<keyword evidence="1" id="KW-1133">Transmembrane helix</keyword>